<feature type="domain" description="SANT" evidence="8">
    <location>
        <begin position="40"/>
        <end position="91"/>
    </location>
</feature>
<dbReference type="InterPro" id="IPR017930">
    <property type="entry name" value="Myb_dom"/>
</dbReference>
<reference evidence="10" key="1">
    <citation type="submission" date="2020-02" db="EMBL/GenBank/DDBJ databases">
        <authorList>
            <person name="Scholz U."/>
            <person name="Mascher M."/>
            <person name="Fiebig A."/>
        </authorList>
    </citation>
    <scope>NUCLEOTIDE SEQUENCE</scope>
</reference>
<dbReference type="Pfam" id="PF00249">
    <property type="entry name" value="Myb_DNA-binding"/>
    <property type="match status" value="1"/>
</dbReference>
<dbReference type="Pfam" id="PF24904">
    <property type="entry name" value="RVE6"/>
    <property type="match status" value="1"/>
</dbReference>
<keyword evidence="3" id="KW-0238">DNA-binding</keyword>
<feature type="region of interest" description="Disordered" evidence="6">
    <location>
        <begin position="236"/>
        <end position="265"/>
    </location>
</feature>
<dbReference type="SMART" id="SM00717">
    <property type="entry name" value="SANT"/>
    <property type="match status" value="1"/>
</dbReference>
<feature type="domain" description="HTH myb-type" evidence="9">
    <location>
        <begin position="37"/>
        <end position="91"/>
    </location>
</feature>
<gene>
    <name evidence="10" type="ORF">SI8410_03003663</name>
</gene>
<dbReference type="PROSITE" id="PS51293">
    <property type="entry name" value="SANT"/>
    <property type="match status" value="1"/>
</dbReference>
<comment type="subcellular location">
    <subcellularLocation>
        <location evidence="1">Nucleus</location>
    </subcellularLocation>
</comment>
<dbReference type="InterPro" id="IPR017884">
    <property type="entry name" value="SANT_dom"/>
</dbReference>
<keyword evidence="11" id="KW-1185">Reference proteome</keyword>
<accession>A0A7I8K6X1</accession>
<dbReference type="GO" id="GO:0005634">
    <property type="term" value="C:nucleus"/>
    <property type="evidence" value="ECO:0007669"/>
    <property type="project" value="UniProtKB-SubCell"/>
</dbReference>
<dbReference type="PANTHER" id="PTHR12802">
    <property type="entry name" value="SWI/SNF COMPLEX-RELATED"/>
    <property type="match status" value="1"/>
</dbReference>
<dbReference type="PROSITE" id="PS50090">
    <property type="entry name" value="MYB_LIKE"/>
    <property type="match status" value="1"/>
</dbReference>
<dbReference type="SUPFAM" id="SSF46689">
    <property type="entry name" value="Homeodomain-like"/>
    <property type="match status" value="1"/>
</dbReference>
<keyword evidence="5" id="KW-0539">Nucleus</keyword>
<dbReference type="CDD" id="cd00167">
    <property type="entry name" value="SANT"/>
    <property type="match status" value="1"/>
</dbReference>
<dbReference type="GO" id="GO:0003677">
    <property type="term" value="F:DNA binding"/>
    <property type="evidence" value="ECO:0007669"/>
    <property type="project" value="UniProtKB-KW"/>
</dbReference>
<dbReference type="EMBL" id="LR746266">
    <property type="protein sequence ID" value="CAA7392817.1"/>
    <property type="molecule type" value="Genomic_DNA"/>
</dbReference>
<evidence type="ECO:0000256" key="6">
    <source>
        <dbReference type="SAM" id="MobiDB-lite"/>
    </source>
</evidence>
<keyword evidence="4" id="KW-0804">Transcription</keyword>
<organism evidence="10 11">
    <name type="scientific">Spirodela intermedia</name>
    <name type="common">Intermediate duckweed</name>
    <dbReference type="NCBI Taxonomy" id="51605"/>
    <lineage>
        <taxon>Eukaryota</taxon>
        <taxon>Viridiplantae</taxon>
        <taxon>Streptophyta</taxon>
        <taxon>Embryophyta</taxon>
        <taxon>Tracheophyta</taxon>
        <taxon>Spermatophyta</taxon>
        <taxon>Magnoliopsida</taxon>
        <taxon>Liliopsida</taxon>
        <taxon>Araceae</taxon>
        <taxon>Lemnoideae</taxon>
        <taxon>Spirodela</taxon>
    </lineage>
</organism>
<feature type="region of interest" description="Disordered" evidence="6">
    <location>
        <begin position="21"/>
        <end position="43"/>
    </location>
</feature>
<dbReference type="PROSITE" id="PS51294">
    <property type="entry name" value="HTH_MYB"/>
    <property type="match status" value="1"/>
</dbReference>
<dbReference type="PANTHER" id="PTHR12802:SF146">
    <property type="entry name" value="PROTEIN REVEILLE 3"/>
    <property type="match status" value="1"/>
</dbReference>
<feature type="domain" description="Myb-like" evidence="7">
    <location>
        <begin position="37"/>
        <end position="87"/>
    </location>
</feature>
<evidence type="ECO:0000256" key="4">
    <source>
        <dbReference type="ARBA" id="ARBA00023163"/>
    </source>
</evidence>
<keyword evidence="2" id="KW-0805">Transcription regulation</keyword>
<evidence type="ECO:0000256" key="3">
    <source>
        <dbReference type="ARBA" id="ARBA00023125"/>
    </source>
</evidence>
<evidence type="ECO:0000259" key="7">
    <source>
        <dbReference type="PROSITE" id="PS50090"/>
    </source>
</evidence>
<evidence type="ECO:0000256" key="1">
    <source>
        <dbReference type="ARBA" id="ARBA00004123"/>
    </source>
</evidence>
<evidence type="ECO:0000313" key="11">
    <source>
        <dbReference type="Proteomes" id="UP000663760"/>
    </source>
</evidence>
<dbReference type="NCBIfam" id="TIGR01557">
    <property type="entry name" value="myb_SHAQKYF"/>
    <property type="match status" value="1"/>
</dbReference>
<dbReference type="OrthoDB" id="118550at2759"/>
<dbReference type="Gene3D" id="1.10.10.60">
    <property type="entry name" value="Homeodomain-like"/>
    <property type="match status" value="1"/>
</dbReference>
<name>A0A7I8K6X1_SPIIN</name>
<evidence type="ECO:0000313" key="10">
    <source>
        <dbReference type="EMBL" id="CAA7392817.1"/>
    </source>
</evidence>
<proteinExistence type="predicted"/>
<evidence type="ECO:0000259" key="8">
    <source>
        <dbReference type="PROSITE" id="PS51293"/>
    </source>
</evidence>
<dbReference type="GO" id="GO:0010468">
    <property type="term" value="P:regulation of gene expression"/>
    <property type="evidence" value="ECO:0007669"/>
    <property type="project" value="UniProtKB-ARBA"/>
</dbReference>
<protein>
    <submittedName>
        <fullName evidence="10">Uncharacterized protein</fullName>
    </submittedName>
</protein>
<dbReference type="InterPro" id="IPR001005">
    <property type="entry name" value="SANT/Myb"/>
</dbReference>
<dbReference type="AlphaFoldDB" id="A0A7I8K6X1"/>
<dbReference type="FunFam" id="1.10.10.60:FF:000023">
    <property type="entry name" value="protein REVEILLE 6 isoform X1"/>
    <property type="match status" value="1"/>
</dbReference>
<evidence type="ECO:0000256" key="5">
    <source>
        <dbReference type="ARBA" id="ARBA00023242"/>
    </source>
</evidence>
<dbReference type="InterPro" id="IPR006447">
    <property type="entry name" value="Myb_dom_plants"/>
</dbReference>
<dbReference type="InterPro" id="IPR009057">
    <property type="entry name" value="Homeodomain-like_sf"/>
</dbReference>
<evidence type="ECO:0000256" key="2">
    <source>
        <dbReference type="ARBA" id="ARBA00023015"/>
    </source>
</evidence>
<evidence type="ECO:0000259" key="9">
    <source>
        <dbReference type="PROSITE" id="PS51294"/>
    </source>
</evidence>
<sequence length="293" mass="32486">MAKKMSSNRFTSPSQFNFTLGTAAAGDSGKKGRKPYTMTKSRESWTEQEHERFLEGLRLYNRNWKNIKDFVGTKTVIQIRSHAQKYFLKVQRNGTDAHVPPPRPKRKAADTYPLGDLKDVVLLEASMPHPTPVICPKTRTLMGDTSMVMNYPAGGTVQPVDNSIFFHVNKANAHTVEGIKAGNGIILPSSSQSLLEHEIPIQGRPSFLQGVLPDFSRVYRFLGSLFDPSTKGHIEKLKEMDPIDSQTKGLPSSHREDNQGPGSSSTKVAVTDLFFCKLLAHLSSPLISSSRPH</sequence>
<dbReference type="Proteomes" id="UP000663760">
    <property type="component" value="Chromosome 3"/>
</dbReference>